<organism evidence="7 8">
    <name type="scientific">Candidatus Merdimorpha stercoravium</name>
    <dbReference type="NCBI Taxonomy" id="2840863"/>
    <lineage>
        <taxon>Bacteria</taxon>
        <taxon>Pseudomonadati</taxon>
        <taxon>Bacteroidota</taxon>
        <taxon>Flavobacteriia</taxon>
        <taxon>Flavobacteriales</taxon>
        <taxon>Candidatus Merdimorpha</taxon>
    </lineage>
</organism>
<dbReference type="EMBL" id="DVLY01000145">
    <property type="protein sequence ID" value="HIT98345.1"/>
    <property type="molecule type" value="Genomic_DNA"/>
</dbReference>
<dbReference type="Proteomes" id="UP000824161">
    <property type="component" value="Unassembled WGS sequence"/>
</dbReference>
<dbReference type="Pfam" id="PF03788">
    <property type="entry name" value="LrgA"/>
    <property type="match status" value="1"/>
</dbReference>
<protein>
    <submittedName>
        <fullName evidence="7">CidA/LrgA family protein</fullName>
    </submittedName>
</protein>
<evidence type="ECO:0000256" key="4">
    <source>
        <dbReference type="ARBA" id="ARBA00022989"/>
    </source>
</evidence>
<feature type="transmembrane region" description="Helical" evidence="6">
    <location>
        <begin position="88"/>
        <end position="115"/>
    </location>
</feature>
<proteinExistence type="predicted"/>
<evidence type="ECO:0000313" key="8">
    <source>
        <dbReference type="Proteomes" id="UP000824161"/>
    </source>
</evidence>
<evidence type="ECO:0000256" key="1">
    <source>
        <dbReference type="ARBA" id="ARBA00004651"/>
    </source>
</evidence>
<dbReference type="AlphaFoldDB" id="A0A9D1KUS1"/>
<keyword evidence="5 6" id="KW-0472">Membrane</keyword>
<keyword evidence="2" id="KW-1003">Cell membrane</keyword>
<feature type="transmembrane region" description="Helical" evidence="6">
    <location>
        <begin position="62"/>
        <end position="82"/>
    </location>
</feature>
<keyword evidence="4 6" id="KW-1133">Transmembrane helix</keyword>
<feature type="transmembrane region" description="Helical" evidence="6">
    <location>
        <begin position="30"/>
        <end position="50"/>
    </location>
</feature>
<evidence type="ECO:0000256" key="5">
    <source>
        <dbReference type="ARBA" id="ARBA00023136"/>
    </source>
</evidence>
<dbReference type="InterPro" id="IPR005538">
    <property type="entry name" value="LrgA/CidA"/>
</dbReference>
<dbReference type="PANTHER" id="PTHR33931">
    <property type="entry name" value="HOLIN-LIKE PROTEIN CIDA-RELATED"/>
    <property type="match status" value="1"/>
</dbReference>
<reference evidence="7" key="2">
    <citation type="journal article" date="2021" name="PeerJ">
        <title>Extensive microbial diversity within the chicken gut microbiome revealed by metagenomics and culture.</title>
        <authorList>
            <person name="Gilroy R."/>
            <person name="Ravi A."/>
            <person name="Getino M."/>
            <person name="Pursley I."/>
            <person name="Horton D.L."/>
            <person name="Alikhan N.F."/>
            <person name="Baker D."/>
            <person name="Gharbi K."/>
            <person name="Hall N."/>
            <person name="Watson M."/>
            <person name="Adriaenssens E.M."/>
            <person name="Foster-Nyarko E."/>
            <person name="Jarju S."/>
            <person name="Secka A."/>
            <person name="Antonio M."/>
            <person name="Oren A."/>
            <person name="Chaudhuri R.R."/>
            <person name="La Ragione R."/>
            <person name="Hildebrand F."/>
            <person name="Pallen M.J."/>
        </authorList>
    </citation>
    <scope>NUCLEOTIDE SEQUENCE</scope>
    <source>
        <strain evidence="7">1383</strain>
    </source>
</reference>
<dbReference type="PANTHER" id="PTHR33931:SF2">
    <property type="entry name" value="HOLIN-LIKE PROTEIN CIDA"/>
    <property type="match status" value="1"/>
</dbReference>
<keyword evidence="3 6" id="KW-0812">Transmembrane</keyword>
<dbReference type="GO" id="GO:0005886">
    <property type="term" value="C:plasma membrane"/>
    <property type="evidence" value="ECO:0007669"/>
    <property type="project" value="UniProtKB-SubCell"/>
</dbReference>
<comment type="subcellular location">
    <subcellularLocation>
        <location evidence="1">Cell membrane</location>
        <topology evidence="1">Multi-pass membrane protein</topology>
    </subcellularLocation>
</comment>
<comment type="caution">
    <text evidence="7">The sequence shown here is derived from an EMBL/GenBank/DDBJ whole genome shotgun (WGS) entry which is preliminary data.</text>
</comment>
<sequence length="140" mass="15331">MSSSLKLFKQLGIVLLITFAGECISRFSGIPVPGSIVGMILLLVLLKLKILRVEQIAELSDFLLAHINFFFIPVGVGIMVSYKYLEGHYLSGIALILITTVIVMAVSGGVTEFLARRREKRVAARAAAQSSHGKKEEEKK</sequence>
<reference evidence="7" key="1">
    <citation type="submission" date="2020-10" db="EMBL/GenBank/DDBJ databases">
        <authorList>
            <person name="Gilroy R."/>
        </authorList>
    </citation>
    <scope>NUCLEOTIDE SEQUENCE</scope>
    <source>
        <strain evidence="7">1383</strain>
    </source>
</reference>
<accession>A0A9D1KUS1</accession>
<evidence type="ECO:0000313" key="7">
    <source>
        <dbReference type="EMBL" id="HIT98345.1"/>
    </source>
</evidence>
<name>A0A9D1KUS1_9FLAO</name>
<evidence type="ECO:0000256" key="2">
    <source>
        <dbReference type="ARBA" id="ARBA00022475"/>
    </source>
</evidence>
<evidence type="ECO:0000256" key="3">
    <source>
        <dbReference type="ARBA" id="ARBA00022692"/>
    </source>
</evidence>
<evidence type="ECO:0000256" key="6">
    <source>
        <dbReference type="SAM" id="Phobius"/>
    </source>
</evidence>
<gene>
    <name evidence="7" type="ORF">IAC44_05845</name>
</gene>